<organism evidence="1 2">
    <name type="scientific">Dietzia timorensis</name>
    <dbReference type="NCBI Taxonomy" id="499555"/>
    <lineage>
        <taxon>Bacteria</taxon>
        <taxon>Bacillati</taxon>
        <taxon>Actinomycetota</taxon>
        <taxon>Actinomycetes</taxon>
        <taxon>Mycobacteriales</taxon>
        <taxon>Dietziaceae</taxon>
        <taxon>Dietzia</taxon>
    </lineage>
</organism>
<reference evidence="1 2" key="1">
    <citation type="submission" date="2016-06" db="EMBL/GenBank/DDBJ databases">
        <title>Complete genome sequence of a saline-alkali tolerant type strain Dietzia timorensis ID05-A0528T.</title>
        <authorList>
            <person name="Wu X."/>
        </authorList>
    </citation>
    <scope>NUCLEOTIDE SEQUENCE [LARGE SCALE GENOMIC DNA]</scope>
    <source>
        <strain evidence="1 2">ID05-A0528</strain>
    </source>
</reference>
<protein>
    <submittedName>
        <fullName evidence="1">Uncharacterized protein</fullName>
    </submittedName>
</protein>
<sequence>MKLTGRQMVKYADEQFVEAGYLKVASYDGVEMTVWSRSFDRLPGCICELRLFIDTGKRAGATMVLWPSLRLEESFLEHVLPSEVYARLVEVLGRGTDSLKIEELRLLNEKVKKGSRPYFGLTTELFDQYFVPGVREFDRAADLVAQSRESLRACALEPRLGVRPPLDIQQFQFRGAALLLATLYGRDAFDDVVSEYRSLKDAGHWMHSESDESLDDFVKVVDLVPEESWAAMRAGGQ</sequence>
<dbReference type="Proteomes" id="UP000186104">
    <property type="component" value="Chromosome"/>
</dbReference>
<dbReference type="KEGG" id="dtm:BJL86_2974"/>
<gene>
    <name evidence="1" type="ORF">BJL86_2974</name>
</gene>
<keyword evidence="2" id="KW-1185">Reference proteome</keyword>
<proteinExistence type="predicted"/>
<name>A0A173LPA4_9ACTN</name>
<evidence type="ECO:0000313" key="2">
    <source>
        <dbReference type="Proteomes" id="UP000186104"/>
    </source>
</evidence>
<accession>A0A173LPA4</accession>
<evidence type="ECO:0000313" key="1">
    <source>
        <dbReference type="EMBL" id="ANI93733.1"/>
    </source>
</evidence>
<dbReference type="EMBL" id="CP015961">
    <property type="protein sequence ID" value="ANI93733.1"/>
    <property type="molecule type" value="Genomic_DNA"/>
</dbReference>
<dbReference type="AlphaFoldDB" id="A0A173LPA4"/>